<evidence type="ECO:0000313" key="3">
    <source>
        <dbReference type="EMBL" id="GGF47139.1"/>
    </source>
</evidence>
<dbReference type="InterPro" id="IPR016602">
    <property type="entry name" value="UCP012666"/>
</dbReference>
<dbReference type="Pfam" id="PF04107">
    <property type="entry name" value="GCS2"/>
    <property type="match status" value="1"/>
</dbReference>
<dbReference type="RefSeq" id="WP_229734979.1">
    <property type="nucleotide sequence ID" value="NZ_BAABKH010000005.1"/>
</dbReference>
<evidence type="ECO:0000256" key="1">
    <source>
        <dbReference type="ARBA" id="ARBA00048819"/>
    </source>
</evidence>
<dbReference type="GO" id="GO:0016879">
    <property type="term" value="F:ligase activity, forming carbon-nitrogen bonds"/>
    <property type="evidence" value="ECO:0007669"/>
    <property type="project" value="TreeGrafter"/>
</dbReference>
<gene>
    <name evidence="3" type="ORF">GCM10011366_13640</name>
</gene>
<evidence type="ECO:0000256" key="2">
    <source>
        <dbReference type="SAM" id="MobiDB-lite"/>
    </source>
</evidence>
<dbReference type="AlphaFoldDB" id="A0A917BJU9"/>
<accession>A0A917BJU9</accession>
<evidence type="ECO:0000313" key="4">
    <source>
        <dbReference type="Proteomes" id="UP000605670"/>
    </source>
</evidence>
<dbReference type="PANTHER" id="PTHR36510">
    <property type="entry name" value="GLUTAMATE--CYSTEINE LIGASE 2-RELATED"/>
    <property type="match status" value="1"/>
</dbReference>
<protein>
    <recommendedName>
        <fullName evidence="5">Glutamate--cysteine ligase</fullName>
    </recommendedName>
</protein>
<organism evidence="3 4">
    <name type="scientific">Ornithinimicrobium tianjinense</name>
    <dbReference type="NCBI Taxonomy" id="1195761"/>
    <lineage>
        <taxon>Bacteria</taxon>
        <taxon>Bacillati</taxon>
        <taxon>Actinomycetota</taxon>
        <taxon>Actinomycetes</taxon>
        <taxon>Micrococcales</taxon>
        <taxon>Ornithinimicrobiaceae</taxon>
        <taxon>Ornithinimicrobium</taxon>
    </lineage>
</organism>
<comment type="caution">
    <text evidence="3">The sequence shown here is derived from an EMBL/GenBank/DDBJ whole genome shotgun (WGS) entry which is preliminary data.</text>
</comment>
<feature type="region of interest" description="Disordered" evidence="2">
    <location>
        <begin position="489"/>
        <end position="525"/>
    </location>
</feature>
<reference evidence="3" key="1">
    <citation type="journal article" date="2014" name="Int. J. Syst. Evol. Microbiol.">
        <title>Complete genome sequence of Corynebacterium casei LMG S-19264T (=DSM 44701T), isolated from a smear-ripened cheese.</title>
        <authorList>
            <consortium name="US DOE Joint Genome Institute (JGI-PGF)"/>
            <person name="Walter F."/>
            <person name="Albersmeier A."/>
            <person name="Kalinowski J."/>
            <person name="Ruckert C."/>
        </authorList>
    </citation>
    <scope>NUCLEOTIDE SEQUENCE</scope>
    <source>
        <strain evidence="3">CGMCC 1.12160</strain>
    </source>
</reference>
<comment type="catalytic activity">
    <reaction evidence="1">
        <text>L-cysteine + L-glutamate + ATP = gamma-L-glutamyl-L-cysteine + ADP + phosphate + H(+)</text>
        <dbReference type="Rhea" id="RHEA:13285"/>
        <dbReference type="ChEBI" id="CHEBI:15378"/>
        <dbReference type="ChEBI" id="CHEBI:29985"/>
        <dbReference type="ChEBI" id="CHEBI:30616"/>
        <dbReference type="ChEBI" id="CHEBI:35235"/>
        <dbReference type="ChEBI" id="CHEBI:43474"/>
        <dbReference type="ChEBI" id="CHEBI:58173"/>
        <dbReference type="ChEBI" id="CHEBI:456216"/>
        <dbReference type="EC" id="6.3.2.2"/>
    </reaction>
</comment>
<dbReference type="InterPro" id="IPR050141">
    <property type="entry name" value="GCL_type2/YbdK_subfam"/>
</dbReference>
<dbReference type="SUPFAM" id="SSF55931">
    <property type="entry name" value="Glutamine synthetase/guanido kinase"/>
    <property type="match status" value="1"/>
</dbReference>
<dbReference type="Proteomes" id="UP000605670">
    <property type="component" value="Unassembled WGS sequence"/>
</dbReference>
<dbReference type="InterPro" id="IPR006336">
    <property type="entry name" value="GCS2"/>
</dbReference>
<dbReference type="EMBL" id="BMEM01000001">
    <property type="protein sequence ID" value="GGF47139.1"/>
    <property type="molecule type" value="Genomic_DNA"/>
</dbReference>
<sequence>MGQEVSQSDFSREQRLAFRDKVLKDLDVFERMLEGSRFDFTRPQMGLEIELNLVQADDLSPALVNSEVLAEMTDDDFQTEVGRYNIEMNVPPRPMAGDQAVRLERWLCQSLRRAGDAARAHDARVVEIGILPTLMPEQFDRPWLSDGVRYRALNDSLIRERGEGFELDILGPTGERVSSYHDTIGPLSGCTSVQLHQQVTPQDFPVYWNAASIISSLQVALGANSPYLFGRRLWAETRIPLFTAMTDTRSVELVHQGVRPRAYFGQAWITSIFDLFEENVRSFPALLPEMSDEDSLATLESGGTPSLVDLRLHNGTVWRWNRPIYDTSQGVPHLRVENRVLPAGPSAVDMVANACFYYGLLEAMTSSGRPIWTKMTFADAERNFRDAAKHGITSVQVWPGLGKIPAVDLVADHLLSVADDGLAALGLRREVRSHFLSVIEGRCRTRTNGASWQVAVTEAHEAAGYSREEALREMLRLYLDHSEDNLPVHTWPVPQVEQRQPADERADERADEAEAALSGAGSTPR</sequence>
<name>A0A917BJU9_9MICO</name>
<dbReference type="Gene3D" id="3.30.590.20">
    <property type="match status" value="1"/>
</dbReference>
<dbReference type="PANTHER" id="PTHR36510:SF3">
    <property type="entry name" value="CONSERVED PROTEIN"/>
    <property type="match status" value="1"/>
</dbReference>
<dbReference type="InterPro" id="IPR014746">
    <property type="entry name" value="Gln_synth/guanido_kin_cat_dom"/>
</dbReference>
<proteinExistence type="predicted"/>
<reference evidence="3" key="2">
    <citation type="submission" date="2020-09" db="EMBL/GenBank/DDBJ databases">
        <authorList>
            <person name="Sun Q."/>
            <person name="Zhou Y."/>
        </authorList>
    </citation>
    <scope>NUCLEOTIDE SEQUENCE</scope>
    <source>
        <strain evidence="3">CGMCC 1.12160</strain>
    </source>
</reference>
<evidence type="ECO:0008006" key="5">
    <source>
        <dbReference type="Google" id="ProtNLM"/>
    </source>
</evidence>
<keyword evidence="4" id="KW-1185">Reference proteome</keyword>
<dbReference type="PIRSF" id="PIRSF012666">
    <property type="entry name" value="UCP012666"/>
    <property type="match status" value="1"/>
</dbReference>